<evidence type="ECO:0000313" key="1">
    <source>
        <dbReference type="EMBL" id="MFK4751633.1"/>
    </source>
</evidence>
<keyword evidence="2" id="KW-1185">Reference proteome</keyword>
<dbReference type="RefSeq" id="WP_416205151.1">
    <property type="nucleotide sequence ID" value="NZ_JBBKTX010000004.1"/>
</dbReference>
<sequence length="187" mass="20897">MESAITEEASPVTRTPLHRRQIDVQGYLRSDGLWEVEGTLLDTKGYEANLPDRGCLIIGDALHDMTLTLVVDDRLVIREVRAAMRATPYQDCHGAAPRYDLLVGMKIRSGWINDVKETLGRQHACTHLTELLPVLATAAFQTLQGYRLEFQTGFADSPANRKRMANTCYGYRDGGRADTLVWNTATD</sequence>
<organism evidence="1 2">
    <name type="scientific">Oceanobacter antarcticus</name>
    <dbReference type="NCBI Taxonomy" id="3133425"/>
    <lineage>
        <taxon>Bacteria</taxon>
        <taxon>Pseudomonadati</taxon>
        <taxon>Pseudomonadota</taxon>
        <taxon>Gammaproteobacteria</taxon>
        <taxon>Oceanospirillales</taxon>
        <taxon>Oceanospirillaceae</taxon>
        <taxon>Oceanobacter</taxon>
    </lineage>
</organism>
<name>A0ABW8NFA1_9GAMM</name>
<reference evidence="1 2" key="1">
    <citation type="submission" date="2024-03" db="EMBL/GenBank/DDBJ databases">
        <title>High-quality draft genome sequence of Oceanobacter sp. wDCs-4.</title>
        <authorList>
            <person name="Dong C."/>
        </authorList>
    </citation>
    <scope>NUCLEOTIDE SEQUENCE [LARGE SCALE GENOMIC DNA]</scope>
    <source>
        <strain evidence="2">wDCs-4</strain>
    </source>
</reference>
<proteinExistence type="predicted"/>
<protein>
    <submittedName>
        <fullName evidence="1">DUF2889 domain-containing protein</fullName>
    </submittedName>
</protein>
<gene>
    <name evidence="1" type="ORF">WG929_04330</name>
</gene>
<comment type="caution">
    <text evidence="1">The sequence shown here is derived from an EMBL/GenBank/DDBJ whole genome shotgun (WGS) entry which is preliminary data.</text>
</comment>
<evidence type="ECO:0000313" key="2">
    <source>
        <dbReference type="Proteomes" id="UP001620597"/>
    </source>
</evidence>
<dbReference type="Pfam" id="PF11136">
    <property type="entry name" value="DUF2889"/>
    <property type="match status" value="1"/>
</dbReference>
<dbReference type="Proteomes" id="UP001620597">
    <property type="component" value="Unassembled WGS sequence"/>
</dbReference>
<dbReference type="InterPro" id="IPR021312">
    <property type="entry name" value="DUF2889"/>
</dbReference>
<accession>A0ABW8NFA1</accession>
<dbReference type="EMBL" id="JBBKTX010000004">
    <property type="protein sequence ID" value="MFK4751633.1"/>
    <property type="molecule type" value="Genomic_DNA"/>
</dbReference>